<accession>F8L8M5</accession>
<dbReference type="AlphaFoldDB" id="F8L8M5"/>
<dbReference type="EMBL" id="FR872582">
    <property type="protein sequence ID" value="CCB89165.1"/>
    <property type="molecule type" value="Genomic_DNA"/>
</dbReference>
<feature type="transmembrane region" description="Helical" evidence="1">
    <location>
        <begin position="170"/>
        <end position="191"/>
    </location>
</feature>
<organism evidence="2 3">
    <name type="scientific">Simkania negevensis (strain ATCC VR-1471 / DSM 27360 / Z)</name>
    <dbReference type="NCBI Taxonomy" id="331113"/>
    <lineage>
        <taxon>Bacteria</taxon>
        <taxon>Pseudomonadati</taxon>
        <taxon>Chlamydiota</taxon>
        <taxon>Chlamydiia</taxon>
        <taxon>Parachlamydiales</taxon>
        <taxon>Simkaniaceae</taxon>
        <taxon>Simkania</taxon>
    </lineage>
</organism>
<keyword evidence="1" id="KW-0812">Transmembrane</keyword>
<reference evidence="2 3" key="2">
    <citation type="journal article" date="2011" name="Mol. Biol. Evol.">
        <title>Unity in variety--the pan-genome of the Chlamydiae.</title>
        <authorList>
            <person name="Collingro A."/>
            <person name="Tischler P."/>
            <person name="Weinmaier T."/>
            <person name="Penz T."/>
            <person name="Heinz E."/>
            <person name="Brunham R.C."/>
            <person name="Read T.D."/>
            <person name="Bavoil P.M."/>
            <person name="Sachse K."/>
            <person name="Kahane S."/>
            <person name="Friedman M.G."/>
            <person name="Rattei T."/>
            <person name="Myers G.S."/>
            <person name="Horn M."/>
        </authorList>
    </citation>
    <scope>NUCLEOTIDE SEQUENCE [LARGE SCALE GENOMIC DNA]</scope>
    <source>
        <strain evidence="3">ATCC VR-1471 / Z</strain>
    </source>
</reference>
<evidence type="ECO:0000313" key="3">
    <source>
        <dbReference type="Proteomes" id="UP000000496"/>
    </source>
</evidence>
<keyword evidence="1" id="KW-0472">Membrane</keyword>
<dbReference type="STRING" id="331113.SNE_A12880"/>
<name>F8L8M5_SIMNZ</name>
<protein>
    <submittedName>
        <fullName evidence="2">Uncharacterized protein</fullName>
    </submittedName>
</protein>
<evidence type="ECO:0000313" key="2">
    <source>
        <dbReference type="EMBL" id="CCB89165.1"/>
    </source>
</evidence>
<proteinExistence type="predicted"/>
<sequence>MSHIIDLTDTYEKCLPKELSKFVDENPSIDGKQISHNGKKWNVLVDVKSDASATYIRIESDGEFHIWNCMKHLSEEGKIKVSQFSGPLTSDYTIAYETTGQRFSELIIQGKILGPEGSFQLDEKIANLAMGWIQQQGLEEDCKKLTGKEFTPPKEISTPTDSPSAPSQNFFPLAFKLAAIAFALFLAYKVATYVIGRMQRTDHLTGMSSVQ</sequence>
<dbReference type="HOGENOM" id="CLU_1304186_0_0_0"/>
<keyword evidence="3" id="KW-1185">Reference proteome</keyword>
<dbReference type="RefSeq" id="WP_013943632.1">
    <property type="nucleotide sequence ID" value="NC_015713.1"/>
</dbReference>
<dbReference type="KEGG" id="sng:SNE_A12880"/>
<gene>
    <name evidence="2" type="ordered locus">SNE_A12880</name>
</gene>
<keyword evidence="1" id="KW-1133">Transmembrane helix</keyword>
<reference key="1">
    <citation type="journal article" date="2011" name="Mol. Biol. Evol.">
        <title>Unity in variety -- the pan-genome of the Chlamydiae.</title>
        <authorList>
            <person name="Collingro A."/>
            <person name="Tischler P."/>
            <person name="Weinmaier T."/>
            <person name="Penz T."/>
            <person name="Heinz E."/>
            <person name="Brunham R.C."/>
            <person name="Read T.D."/>
            <person name="Bavoil P.M."/>
            <person name="Sachse K."/>
            <person name="Kahane S."/>
            <person name="Friedman M.G."/>
            <person name="Rattei T."/>
            <person name="Myers G.S.A."/>
            <person name="Horn M."/>
        </authorList>
    </citation>
    <scope>NUCLEOTIDE SEQUENCE</scope>
    <source>
        <strain>Z</strain>
    </source>
</reference>
<dbReference type="Proteomes" id="UP000000496">
    <property type="component" value="Chromosome gsn.131"/>
</dbReference>
<evidence type="ECO:0000256" key="1">
    <source>
        <dbReference type="SAM" id="Phobius"/>
    </source>
</evidence>